<gene>
    <name evidence="4" type="ORF">SAMN03080602_01846</name>
</gene>
<protein>
    <submittedName>
        <fullName evidence="4">Glycosyltransferase involved in cell wall bisynthesis</fullName>
    </submittedName>
</protein>
<feature type="transmembrane region" description="Helical" evidence="2">
    <location>
        <begin position="262"/>
        <end position="279"/>
    </location>
</feature>
<keyword evidence="2" id="KW-0472">Membrane</keyword>
<keyword evidence="4" id="KW-0808">Transferase</keyword>
<feature type="domain" description="Glycosyltransferase 2-like" evidence="3">
    <location>
        <begin position="7"/>
        <end position="133"/>
    </location>
</feature>
<dbReference type="PANTHER" id="PTHR43630:SF2">
    <property type="entry name" value="GLYCOSYLTRANSFERASE"/>
    <property type="match status" value="1"/>
</dbReference>
<evidence type="ECO:0000256" key="1">
    <source>
        <dbReference type="ARBA" id="ARBA00038494"/>
    </source>
</evidence>
<dbReference type="EMBL" id="FXAO01000003">
    <property type="protein sequence ID" value="SMG27342.1"/>
    <property type="molecule type" value="Genomic_DNA"/>
</dbReference>
<dbReference type="PANTHER" id="PTHR43630">
    <property type="entry name" value="POLY-BETA-1,6-N-ACETYL-D-GLUCOSAMINE SYNTHASE"/>
    <property type="match status" value="1"/>
</dbReference>
<evidence type="ECO:0000259" key="3">
    <source>
        <dbReference type="Pfam" id="PF00535"/>
    </source>
</evidence>
<keyword evidence="2" id="KW-1133">Transmembrane helix</keyword>
<dbReference type="Pfam" id="PF00535">
    <property type="entry name" value="Glycos_transf_2"/>
    <property type="match status" value="1"/>
</dbReference>
<evidence type="ECO:0000256" key="2">
    <source>
        <dbReference type="SAM" id="Phobius"/>
    </source>
</evidence>
<sequence>MINHSISFIVIGRNEGFKITKCMESILYTVDINQISDYEILYIDSKSTDDTLTRVQEFESVKVFNISGTTNAAIARNIGALESKKDILFFIDGDMEIIPETLQLLYTPAKGLINDFVSGDFEDYFYDNTDNLIGFKKRHNLKHDTYQITTGGLFLITKNLWNGIGGMKNKFKKSQDFDLGLRLSKKGHKLLRIKEVLAKHHTISYNRNDRLWSDVLKGNFLYTKPLLYRENIFNRFIFQYLAREVTMFFFILSLFVSINLKNPMYLVLYLLLVLIKLLYKRKKVKGNFWSLYARYIIFDVGTFLGFFLFWPKSNKELDYVQLKVAEKQK</sequence>
<dbReference type="Proteomes" id="UP000193420">
    <property type="component" value="Unassembled WGS sequence"/>
</dbReference>
<feature type="transmembrane region" description="Helical" evidence="2">
    <location>
        <begin position="291"/>
        <end position="310"/>
    </location>
</feature>
<organism evidence="4 5">
    <name type="scientific">Arenibacter troitsensis</name>
    <dbReference type="NCBI Taxonomy" id="188872"/>
    <lineage>
        <taxon>Bacteria</taxon>
        <taxon>Pseudomonadati</taxon>
        <taxon>Bacteroidota</taxon>
        <taxon>Flavobacteriia</taxon>
        <taxon>Flavobacteriales</taxon>
        <taxon>Flavobacteriaceae</taxon>
        <taxon>Arenibacter</taxon>
    </lineage>
</organism>
<accession>A0A1X7JI14</accession>
<dbReference type="Gene3D" id="3.90.550.10">
    <property type="entry name" value="Spore Coat Polysaccharide Biosynthesis Protein SpsA, Chain A"/>
    <property type="match status" value="1"/>
</dbReference>
<dbReference type="AlphaFoldDB" id="A0A1X7JI14"/>
<dbReference type="STRING" id="188872.SAMN03080602_01846"/>
<dbReference type="RefSeq" id="WP_085498269.1">
    <property type="nucleotide sequence ID" value="NZ_FXAO01000003.1"/>
</dbReference>
<keyword evidence="2" id="KW-0812">Transmembrane</keyword>
<reference evidence="5" key="1">
    <citation type="submission" date="2017-04" db="EMBL/GenBank/DDBJ databases">
        <authorList>
            <person name="Varghese N."/>
            <person name="Submissions S."/>
        </authorList>
    </citation>
    <scope>NUCLEOTIDE SEQUENCE [LARGE SCALE GENOMIC DNA]</scope>
    <source>
        <strain evidence="5">DSM 19835</strain>
    </source>
</reference>
<keyword evidence="5" id="KW-1185">Reference proteome</keyword>
<dbReference type="InterPro" id="IPR001173">
    <property type="entry name" value="Glyco_trans_2-like"/>
</dbReference>
<evidence type="ECO:0000313" key="4">
    <source>
        <dbReference type="EMBL" id="SMG27342.1"/>
    </source>
</evidence>
<evidence type="ECO:0000313" key="5">
    <source>
        <dbReference type="Proteomes" id="UP000193420"/>
    </source>
</evidence>
<dbReference type="OrthoDB" id="9800276at2"/>
<dbReference type="GO" id="GO:0016740">
    <property type="term" value="F:transferase activity"/>
    <property type="evidence" value="ECO:0007669"/>
    <property type="project" value="UniProtKB-KW"/>
</dbReference>
<comment type="similarity">
    <text evidence="1">Belongs to the glycosyltransferase 2 family. WaaE/KdtX subfamily.</text>
</comment>
<name>A0A1X7JI14_9FLAO</name>
<dbReference type="SUPFAM" id="SSF53448">
    <property type="entry name" value="Nucleotide-diphospho-sugar transferases"/>
    <property type="match status" value="1"/>
</dbReference>
<proteinExistence type="inferred from homology"/>
<dbReference type="InterPro" id="IPR029044">
    <property type="entry name" value="Nucleotide-diphossugar_trans"/>
</dbReference>